<keyword evidence="3" id="KW-1185">Reference proteome</keyword>
<dbReference type="PROSITE" id="PS51257">
    <property type="entry name" value="PROKAR_LIPOPROTEIN"/>
    <property type="match status" value="1"/>
</dbReference>
<keyword evidence="1" id="KW-0732">Signal</keyword>
<feature type="chain" id="PRO_5045418496" evidence="1">
    <location>
        <begin position="20"/>
        <end position="164"/>
    </location>
</feature>
<feature type="signal peptide" evidence="1">
    <location>
        <begin position="1"/>
        <end position="19"/>
    </location>
</feature>
<protein>
    <submittedName>
        <fullName evidence="2">Uncharacterized protein</fullName>
    </submittedName>
</protein>
<comment type="caution">
    <text evidence="2">The sequence shown here is derived from an EMBL/GenBank/DDBJ whole genome shotgun (WGS) entry which is preliminary data.</text>
</comment>
<name>A0ABW2YXA6_9SPHI</name>
<proteinExistence type="predicted"/>
<reference evidence="3" key="1">
    <citation type="journal article" date="2019" name="Int. J. Syst. Evol. Microbiol.">
        <title>The Global Catalogue of Microorganisms (GCM) 10K type strain sequencing project: providing services to taxonomists for standard genome sequencing and annotation.</title>
        <authorList>
            <consortium name="The Broad Institute Genomics Platform"/>
            <consortium name="The Broad Institute Genome Sequencing Center for Infectious Disease"/>
            <person name="Wu L."/>
            <person name="Ma J."/>
        </authorList>
    </citation>
    <scope>NUCLEOTIDE SEQUENCE [LARGE SCALE GENOMIC DNA]</scope>
    <source>
        <strain evidence="3">CCUG 63418</strain>
    </source>
</reference>
<dbReference type="RefSeq" id="WP_377101030.1">
    <property type="nucleotide sequence ID" value="NZ_JBHTHU010000018.1"/>
</dbReference>
<evidence type="ECO:0000313" key="3">
    <source>
        <dbReference type="Proteomes" id="UP001596958"/>
    </source>
</evidence>
<sequence>MKKITLLFIATLITASCFAQQELAFPFQGGKDVMNKFFKDNIDVSSDMVKRKVTGTAVFKFTSDTTGAIKKIIIYYADDVSLVTPIIEALKKSDGKWIVPFREKTHDFLIPFSVNFSPPANAGASLQKAVYDFDRARKPVLATNQIPLDMVTLLPAVVINYQIN</sequence>
<dbReference type="EMBL" id="JBHTHU010000018">
    <property type="protein sequence ID" value="MFD0751132.1"/>
    <property type="molecule type" value="Genomic_DNA"/>
</dbReference>
<evidence type="ECO:0000256" key="1">
    <source>
        <dbReference type="SAM" id="SignalP"/>
    </source>
</evidence>
<evidence type="ECO:0000313" key="2">
    <source>
        <dbReference type="EMBL" id="MFD0751132.1"/>
    </source>
</evidence>
<organism evidence="2 3">
    <name type="scientific">Mucilaginibacter calamicampi</name>
    <dbReference type="NCBI Taxonomy" id="1302352"/>
    <lineage>
        <taxon>Bacteria</taxon>
        <taxon>Pseudomonadati</taxon>
        <taxon>Bacteroidota</taxon>
        <taxon>Sphingobacteriia</taxon>
        <taxon>Sphingobacteriales</taxon>
        <taxon>Sphingobacteriaceae</taxon>
        <taxon>Mucilaginibacter</taxon>
    </lineage>
</organism>
<gene>
    <name evidence="2" type="ORF">ACFQZS_13360</name>
</gene>
<accession>A0ABW2YXA6</accession>
<dbReference type="Proteomes" id="UP001596958">
    <property type="component" value="Unassembled WGS sequence"/>
</dbReference>